<keyword evidence="1" id="KW-0539">Nucleus</keyword>
<dbReference type="EMBL" id="JBBNAE010000006">
    <property type="protein sequence ID" value="KAK9116868.1"/>
    <property type="molecule type" value="Genomic_DNA"/>
</dbReference>
<dbReference type="Pfam" id="PF00505">
    <property type="entry name" value="HMG_box"/>
    <property type="match status" value="1"/>
</dbReference>
<gene>
    <name evidence="4" type="ORF">Sjap_015815</name>
</gene>
<dbReference type="Proteomes" id="UP001417504">
    <property type="component" value="Unassembled WGS sequence"/>
</dbReference>
<dbReference type="SUPFAM" id="SSF46774">
    <property type="entry name" value="ARID-like"/>
    <property type="match status" value="1"/>
</dbReference>
<dbReference type="PROSITE" id="PS50118">
    <property type="entry name" value="HMG_BOX_2"/>
    <property type="match status" value="1"/>
</dbReference>
<dbReference type="InterPro" id="IPR036431">
    <property type="entry name" value="ARID_dom_sf"/>
</dbReference>
<feature type="domain" description="ARID" evidence="3">
    <location>
        <begin position="18"/>
        <end position="109"/>
    </location>
</feature>
<reference evidence="4 5" key="1">
    <citation type="submission" date="2024-01" db="EMBL/GenBank/DDBJ databases">
        <title>Genome assemblies of Stephania.</title>
        <authorList>
            <person name="Yang L."/>
        </authorList>
    </citation>
    <scope>NUCLEOTIDE SEQUENCE [LARGE SCALE GENOMIC DNA]</scope>
    <source>
        <strain evidence="4">QJT</strain>
        <tissue evidence="4">Leaf</tissue>
    </source>
</reference>
<keyword evidence="1" id="KW-0238">DNA-binding</keyword>
<dbReference type="PROSITE" id="PS51011">
    <property type="entry name" value="ARID"/>
    <property type="match status" value="1"/>
</dbReference>
<dbReference type="SUPFAM" id="SSF47095">
    <property type="entry name" value="HMG-box"/>
    <property type="match status" value="1"/>
</dbReference>
<dbReference type="Gene3D" id="1.10.30.10">
    <property type="entry name" value="High mobility group box domain"/>
    <property type="match status" value="1"/>
</dbReference>
<dbReference type="Pfam" id="PF01388">
    <property type="entry name" value="ARID"/>
    <property type="match status" value="1"/>
</dbReference>
<evidence type="ECO:0000313" key="4">
    <source>
        <dbReference type="EMBL" id="KAK9116868.1"/>
    </source>
</evidence>
<evidence type="ECO:0000259" key="3">
    <source>
        <dbReference type="PROSITE" id="PS51011"/>
    </source>
</evidence>
<feature type="domain" description="HMG box" evidence="2">
    <location>
        <begin position="215"/>
        <end position="282"/>
    </location>
</feature>
<accession>A0AAP0IKY2</accession>
<evidence type="ECO:0000313" key="5">
    <source>
        <dbReference type="Proteomes" id="UP001417504"/>
    </source>
</evidence>
<dbReference type="PANTHER" id="PTHR46691:SF6">
    <property type="entry name" value="HIGH MOBILITY GROUP B PROTEIN 10-RELATED"/>
    <property type="match status" value="1"/>
</dbReference>
<dbReference type="SMART" id="SM01014">
    <property type="entry name" value="ARID"/>
    <property type="match status" value="1"/>
</dbReference>
<proteinExistence type="predicted"/>
<dbReference type="InterPro" id="IPR001606">
    <property type="entry name" value="ARID_dom"/>
</dbReference>
<feature type="DNA-binding region" description="HMG box" evidence="1">
    <location>
        <begin position="215"/>
        <end position="282"/>
    </location>
</feature>
<evidence type="ECO:0000259" key="2">
    <source>
        <dbReference type="PROSITE" id="PS50118"/>
    </source>
</evidence>
<organism evidence="4 5">
    <name type="scientific">Stephania japonica</name>
    <dbReference type="NCBI Taxonomy" id="461633"/>
    <lineage>
        <taxon>Eukaryota</taxon>
        <taxon>Viridiplantae</taxon>
        <taxon>Streptophyta</taxon>
        <taxon>Embryophyta</taxon>
        <taxon>Tracheophyta</taxon>
        <taxon>Spermatophyta</taxon>
        <taxon>Magnoliopsida</taxon>
        <taxon>Ranunculales</taxon>
        <taxon>Menispermaceae</taxon>
        <taxon>Menispermoideae</taxon>
        <taxon>Cissampelideae</taxon>
        <taxon>Stephania</taxon>
    </lineage>
</organism>
<evidence type="ECO:0000256" key="1">
    <source>
        <dbReference type="PROSITE-ProRule" id="PRU00267"/>
    </source>
</evidence>
<dbReference type="InterPro" id="IPR045303">
    <property type="entry name" value="ARID_HMGB9-like"/>
</dbReference>
<dbReference type="Gene3D" id="1.10.150.60">
    <property type="entry name" value="ARID DNA-binding domain"/>
    <property type="match status" value="1"/>
</dbReference>
<name>A0AAP0IKY2_9MAGN</name>
<evidence type="ECO:0008006" key="6">
    <source>
        <dbReference type="Google" id="ProtNLM"/>
    </source>
</evidence>
<comment type="caution">
    <text evidence="4">The sequence shown here is derived from an EMBL/GenBank/DDBJ whole genome shotgun (WGS) entry which is preliminary data.</text>
</comment>
<protein>
    <recommendedName>
        <fullName evidence="6">High mobility group B protein 10</fullName>
    </recommendedName>
</protein>
<dbReference type="PANTHER" id="PTHR46691">
    <property type="entry name" value="HIGH MOBILITY GROUP B PROTEIN 9"/>
    <property type="match status" value="1"/>
</dbReference>
<dbReference type="CDD" id="cd22009">
    <property type="entry name" value="HMG-box_AtHMGB9-like"/>
    <property type="match status" value="1"/>
</dbReference>
<dbReference type="SMART" id="SM00501">
    <property type="entry name" value="BRIGHT"/>
    <property type="match status" value="1"/>
</dbReference>
<dbReference type="InterPro" id="IPR009071">
    <property type="entry name" value="HMG_box_dom"/>
</dbReference>
<dbReference type="CDD" id="cd16872">
    <property type="entry name" value="ARID_HMGB9-like"/>
    <property type="match status" value="1"/>
</dbReference>
<dbReference type="GO" id="GO:0005634">
    <property type="term" value="C:nucleus"/>
    <property type="evidence" value="ECO:0007669"/>
    <property type="project" value="UniProtKB-UniRule"/>
</dbReference>
<dbReference type="SMART" id="SM00398">
    <property type="entry name" value="HMG"/>
    <property type="match status" value="1"/>
</dbReference>
<dbReference type="InterPro" id="IPR036910">
    <property type="entry name" value="HMG_box_dom_sf"/>
</dbReference>
<dbReference type="GO" id="GO:0003677">
    <property type="term" value="F:DNA binding"/>
    <property type="evidence" value="ECO:0007669"/>
    <property type="project" value="UniProtKB-UniRule"/>
</dbReference>
<keyword evidence="5" id="KW-1185">Reference proteome</keyword>
<sequence length="290" mass="32808">MPTAATAAAAAATYDEVARDARLFMDTLHSFHNSLGTKFMVPTMGGKSLDLHRLFVEVTSRGGLEKVISNRQWKEIIALFNFPTTITNASFVLRKYYLSLLHRYEQFYYFGKQEQNFAAEIQAVTSPSQEQGSNVAQLPGGSEMWAGRWVTGSIDGKFDNGYVVTVSFGSEKLKGILYHLPTESSSFHNRINPSIVARKRNRKKSLLAAKDSSRPKPNRSGYNFFYSEHYGRLKTLHGGQEKTISSRIANLWSKLTLAEKQVYQEKGLRDKERYQSEMSEYRNSSNGLKS</sequence>
<dbReference type="AlphaFoldDB" id="A0AAP0IKY2"/>